<feature type="transmembrane region" description="Helical" evidence="2">
    <location>
        <begin position="354"/>
        <end position="374"/>
    </location>
</feature>
<feature type="transmembrane region" description="Helical" evidence="2">
    <location>
        <begin position="386"/>
        <end position="408"/>
    </location>
</feature>
<reference evidence="3 4" key="1">
    <citation type="submission" date="2024-12" db="EMBL/GenBank/DDBJ databases">
        <title>The unique morphological basis and parallel evolutionary history of personate flowers in Penstemon.</title>
        <authorList>
            <person name="Depatie T.H."/>
            <person name="Wessinger C.A."/>
        </authorList>
    </citation>
    <scope>NUCLEOTIDE SEQUENCE [LARGE SCALE GENOMIC DNA]</scope>
    <source>
        <strain evidence="3">WTNN_2</strain>
        <tissue evidence="3">Leaf</tissue>
    </source>
</reference>
<dbReference type="Proteomes" id="UP001634393">
    <property type="component" value="Unassembled WGS sequence"/>
</dbReference>
<dbReference type="PANTHER" id="PTHR23516">
    <property type="entry name" value="SAM (S-ADENOSYL METHIONINE) TRANSPORTER"/>
    <property type="match status" value="1"/>
</dbReference>
<keyword evidence="4" id="KW-1185">Reference proteome</keyword>
<proteinExistence type="inferred from homology"/>
<protein>
    <submittedName>
        <fullName evidence="3">Uncharacterized protein</fullName>
    </submittedName>
</protein>
<feature type="transmembrane region" description="Helical" evidence="2">
    <location>
        <begin position="15"/>
        <end position="33"/>
    </location>
</feature>
<dbReference type="PANTHER" id="PTHR23516:SF2">
    <property type="entry name" value="MOLYBDATE-ANION TRANSPORTER"/>
    <property type="match status" value="1"/>
</dbReference>
<gene>
    <name evidence="3" type="ORF">ACJIZ3_008009</name>
</gene>
<dbReference type="InterPro" id="IPR036259">
    <property type="entry name" value="MFS_trans_sf"/>
</dbReference>
<keyword evidence="2" id="KW-0812">Transmembrane</keyword>
<evidence type="ECO:0000313" key="3">
    <source>
        <dbReference type="EMBL" id="KAL3833273.1"/>
    </source>
</evidence>
<evidence type="ECO:0000313" key="4">
    <source>
        <dbReference type="Proteomes" id="UP001634393"/>
    </source>
</evidence>
<feature type="transmembrane region" description="Helical" evidence="2">
    <location>
        <begin position="300"/>
        <end position="319"/>
    </location>
</feature>
<keyword evidence="2" id="KW-1133">Transmembrane helix</keyword>
<accession>A0ABD3T9J8</accession>
<feature type="transmembrane region" description="Helical" evidence="2">
    <location>
        <begin position="264"/>
        <end position="285"/>
    </location>
</feature>
<organism evidence="3 4">
    <name type="scientific">Penstemon smallii</name>
    <dbReference type="NCBI Taxonomy" id="265156"/>
    <lineage>
        <taxon>Eukaryota</taxon>
        <taxon>Viridiplantae</taxon>
        <taxon>Streptophyta</taxon>
        <taxon>Embryophyta</taxon>
        <taxon>Tracheophyta</taxon>
        <taxon>Spermatophyta</taxon>
        <taxon>Magnoliopsida</taxon>
        <taxon>eudicotyledons</taxon>
        <taxon>Gunneridae</taxon>
        <taxon>Pentapetalae</taxon>
        <taxon>asterids</taxon>
        <taxon>lamiids</taxon>
        <taxon>Lamiales</taxon>
        <taxon>Plantaginaceae</taxon>
        <taxon>Cheloneae</taxon>
        <taxon>Penstemon</taxon>
    </lineage>
</organism>
<dbReference type="EMBL" id="JBJXBP010000004">
    <property type="protein sequence ID" value="KAL3833273.1"/>
    <property type="molecule type" value="Genomic_DNA"/>
</dbReference>
<sequence length="452" mass="50721">MGVVIESEFWEPNKALYIFLFISSFFSIFYLPSKTAVANVFDHAPPPSFTRFQRSFLLLFSLSSVLEGLWGVFGEFELSYYGLSKDQMLKLLCIGYAASLFVGSFLGMLSDLIGHKKLCLLFYMLHLLVSILKRVIGIPTIWLAGIFLSLASSIFSFSFETWMVVEHEKVVLKLGQRQDSLNDMFWLMTFFESASFIGSQVFGNYLIDGNVNKNITSVWNGAVVLAIVAIIYVTRGWKEGPRIAADFKDYRISFHKHVISDKRVWLLSCSQACIHFSIAAFWILWGPTIVADGREVSLGLIYPCFLGSKMLGSTAFPWLCDGPLALRAEECLLYVFIIMGISLSVVAYDYQEIGVLVTLFCLFQACIGVVLPFLAKLRTMYVPNEVRGGMISLSLMPANAAVLFVLVLRSYDWYIGNSAIIAIAALGLFSAAGCMYILRNWGKQLHRSKHDL</sequence>
<feature type="transmembrane region" description="Helical" evidence="2">
    <location>
        <begin position="54"/>
        <end position="73"/>
    </location>
</feature>
<evidence type="ECO:0000256" key="1">
    <source>
        <dbReference type="ARBA" id="ARBA00044504"/>
    </source>
</evidence>
<feature type="transmembrane region" description="Helical" evidence="2">
    <location>
        <begin position="414"/>
        <end position="438"/>
    </location>
</feature>
<feature type="transmembrane region" description="Helical" evidence="2">
    <location>
        <begin position="142"/>
        <end position="165"/>
    </location>
</feature>
<feature type="transmembrane region" description="Helical" evidence="2">
    <location>
        <begin position="331"/>
        <end position="348"/>
    </location>
</feature>
<keyword evidence="2" id="KW-0472">Membrane</keyword>
<dbReference type="Gene3D" id="1.20.1250.20">
    <property type="entry name" value="MFS general substrate transporter like domains"/>
    <property type="match status" value="1"/>
</dbReference>
<comment type="caution">
    <text evidence="3">The sequence shown here is derived from an EMBL/GenBank/DDBJ whole genome shotgun (WGS) entry which is preliminary data.</text>
</comment>
<dbReference type="Pfam" id="PF05631">
    <property type="entry name" value="MFS_5"/>
    <property type="match status" value="1"/>
</dbReference>
<name>A0ABD3T9J8_9LAMI</name>
<feature type="transmembrane region" description="Helical" evidence="2">
    <location>
        <begin position="88"/>
        <end position="106"/>
    </location>
</feature>
<comment type="similarity">
    <text evidence="1">Belongs to the major facilitator superfamily. Phosphate:H(+) symporter (TC 2.A.1.9) family.</text>
</comment>
<dbReference type="AlphaFoldDB" id="A0ABD3T9J8"/>
<feature type="transmembrane region" description="Helical" evidence="2">
    <location>
        <begin position="215"/>
        <end position="233"/>
    </location>
</feature>
<evidence type="ECO:0000256" key="2">
    <source>
        <dbReference type="SAM" id="Phobius"/>
    </source>
</evidence>
<dbReference type="InterPro" id="IPR008509">
    <property type="entry name" value="MOT2/MFSD5"/>
</dbReference>
<dbReference type="SUPFAM" id="SSF103473">
    <property type="entry name" value="MFS general substrate transporter"/>
    <property type="match status" value="1"/>
</dbReference>